<accession>A0A7I8IW61</accession>
<name>A0A7I8IW61_SPIIN</name>
<reference evidence="1" key="1">
    <citation type="submission" date="2019-12" db="EMBL/GenBank/DDBJ databases">
        <authorList>
            <person name="Scholz U."/>
            <person name="Mascher M."/>
            <person name="Fiebig A."/>
        </authorList>
    </citation>
    <scope>NUCLEOTIDE SEQUENCE</scope>
</reference>
<evidence type="ECO:0000313" key="2">
    <source>
        <dbReference type="EMBL" id="CAA7398392.1"/>
    </source>
</evidence>
<dbReference type="Proteomes" id="UP000663760">
    <property type="component" value="Chromosome 6"/>
</dbReference>
<gene>
    <name evidence="1" type="ORF">SI7747_06008404</name>
    <name evidence="2" type="ORF">SI8410_06009057</name>
</gene>
<evidence type="ECO:0000313" key="1">
    <source>
        <dbReference type="EMBL" id="CAA2622357.1"/>
    </source>
</evidence>
<dbReference type="AlphaFoldDB" id="A0A7I8IW61"/>
<organism evidence="1">
    <name type="scientific">Spirodela intermedia</name>
    <name type="common">Intermediate duckweed</name>
    <dbReference type="NCBI Taxonomy" id="51605"/>
    <lineage>
        <taxon>Eukaryota</taxon>
        <taxon>Viridiplantae</taxon>
        <taxon>Streptophyta</taxon>
        <taxon>Embryophyta</taxon>
        <taxon>Tracheophyta</taxon>
        <taxon>Spermatophyta</taxon>
        <taxon>Magnoliopsida</taxon>
        <taxon>Liliopsida</taxon>
        <taxon>Araceae</taxon>
        <taxon>Lemnoideae</taxon>
        <taxon>Spirodela</taxon>
    </lineage>
</organism>
<protein>
    <submittedName>
        <fullName evidence="1">Uncharacterized protein</fullName>
    </submittedName>
</protein>
<proteinExistence type="predicted"/>
<dbReference type="EMBL" id="LR743593">
    <property type="protein sequence ID" value="CAA2622357.1"/>
    <property type="molecule type" value="Genomic_DNA"/>
</dbReference>
<sequence length="26" mass="3100">MLEISEPWTVHLSSMLTWLIKTELKI</sequence>
<evidence type="ECO:0000313" key="3">
    <source>
        <dbReference type="Proteomes" id="UP000663760"/>
    </source>
</evidence>
<dbReference type="EMBL" id="LR746269">
    <property type="protein sequence ID" value="CAA7398392.1"/>
    <property type="molecule type" value="Genomic_DNA"/>
</dbReference>
<keyword evidence="3" id="KW-1185">Reference proteome</keyword>